<dbReference type="STRING" id="234267.Acid_4735"/>
<organism evidence="1">
    <name type="scientific">Solibacter usitatus (strain Ellin6076)</name>
    <dbReference type="NCBI Taxonomy" id="234267"/>
    <lineage>
        <taxon>Bacteria</taxon>
        <taxon>Pseudomonadati</taxon>
        <taxon>Acidobacteriota</taxon>
        <taxon>Terriglobia</taxon>
        <taxon>Bryobacterales</taxon>
        <taxon>Solibacteraceae</taxon>
        <taxon>Candidatus Solibacter</taxon>
    </lineage>
</organism>
<name>Q01XC1_SOLUE</name>
<dbReference type="HOGENOM" id="CLU_079080_0_0_0"/>
<dbReference type="eggNOG" id="COG4219">
    <property type="taxonomic scope" value="Bacteria"/>
</dbReference>
<dbReference type="InParanoid" id="Q01XC1"/>
<proteinExistence type="predicted"/>
<accession>Q01XC1</accession>
<dbReference type="EMBL" id="CP000473">
    <property type="protein sequence ID" value="ABJ85694.1"/>
    <property type="molecule type" value="Genomic_DNA"/>
</dbReference>
<dbReference type="Pfam" id="PF12543">
    <property type="entry name" value="DUF3738"/>
    <property type="match status" value="1"/>
</dbReference>
<gene>
    <name evidence="1" type="ordered locus">Acid_4735</name>
</gene>
<protein>
    <recommendedName>
        <fullName evidence="2">Soil-associated protein, TIGR03435 family</fullName>
    </recommendedName>
</protein>
<evidence type="ECO:0008006" key="2">
    <source>
        <dbReference type="Google" id="ProtNLM"/>
    </source>
</evidence>
<reference evidence="1" key="1">
    <citation type="submission" date="2006-10" db="EMBL/GenBank/DDBJ databases">
        <title>Complete sequence of Solibacter usitatus Ellin6076.</title>
        <authorList>
            <consortium name="US DOE Joint Genome Institute"/>
            <person name="Copeland A."/>
            <person name="Lucas S."/>
            <person name="Lapidus A."/>
            <person name="Barry K."/>
            <person name="Detter J.C."/>
            <person name="Glavina del Rio T."/>
            <person name="Hammon N."/>
            <person name="Israni S."/>
            <person name="Dalin E."/>
            <person name="Tice H."/>
            <person name="Pitluck S."/>
            <person name="Thompson L.S."/>
            <person name="Brettin T."/>
            <person name="Bruce D."/>
            <person name="Han C."/>
            <person name="Tapia R."/>
            <person name="Gilna P."/>
            <person name="Schmutz J."/>
            <person name="Larimer F."/>
            <person name="Land M."/>
            <person name="Hauser L."/>
            <person name="Kyrpides N."/>
            <person name="Mikhailova N."/>
            <person name="Janssen P.H."/>
            <person name="Kuske C.R."/>
            <person name="Richardson P."/>
        </authorList>
    </citation>
    <scope>NUCLEOTIDE SEQUENCE</scope>
    <source>
        <strain evidence="1">Ellin6076</strain>
    </source>
</reference>
<sequence length="241" mass="26596">MHRLLLALVAAVLCSQPRPEFDVASLKPVILDGQDSYRSNLGSVQHGVLTMTNVTLADCLRVAYGIPTEDQIAGPAWIKSKSVRFDITAKAAPDTTRDAAFRMLQPLLEQRFQMVYHHEDREMSYLAMTVAKTGSKLEPAKEPPEGVTSLRGNHIQHHHIDMPLLAYLISRFTRTRVLDMTGVKGYFVVDLSWAPDDAPADVEGLSIQNAIQKQLGLKLEARKGPVDTLVVDKASETPLGN</sequence>
<dbReference type="InterPro" id="IPR017801">
    <property type="entry name" value="DUF3738"/>
</dbReference>
<dbReference type="KEGG" id="sus:Acid_4735"/>
<evidence type="ECO:0000313" key="1">
    <source>
        <dbReference type="EMBL" id="ABJ85694.1"/>
    </source>
</evidence>
<dbReference type="AlphaFoldDB" id="Q01XC1"/>
<dbReference type="NCBIfam" id="TIGR03435">
    <property type="entry name" value="Soli_TIGR03435"/>
    <property type="match status" value="1"/>
</dbReference>
<dbReference type="OrthoDB" id="113385at2"/>